<name>A0A1H6LKD7_RUMFL</name>
<gene>
    <name evidence="2" type="ORF">SAMN02910265_03113</name>
</gene>
<reference evidence="2 3" key="1">
    <citation type="submission" date="2016-10" db="EMBL/GenBank/DDBJ databases">
        <authorList>
            <person name="de Groot N.N."/>
        </authorList>
    </citation>
    <scope>NUCLEOTIDE SEQUENCE [LARGE SCALE GENOMIC DNA]</scope>
    <source>
        <strain evidence="2 3">YAD2003</strain>
    </source>
</reference>
<dbReference type="EMBL" id="FNWV01000020">
    <property type="protein sequence ID" value="SEH86758.1"/>
    <property type="molecule type" value="Genomic_DNA"/>
</dbReference>
<evidence type="ECO:0000313" key="3">
    <source>
        <dbReference type="Proteomes" id="UP000183190"/>
    </source>
</evidence>
<organism evidence="2 3">
    <name type="scientific">Ruminococcus flavefaciens</name>
    <dbReference type="NCBI Taxonomy" id="1265"/>
    <lineage>
        <taxon>Bacteria</taxon>
        <taxon>Bacillati</taxon>
        <taxon>Bacillota</taxon>
        <taxon>Clostridia</taxon>
        <taxon>Eubacteriales</taxon>
        <taxon>Oscillospiraceae</taxon>
        <taxon>Ruminococcus</taxon>
    </lineage>
</organism>
<accession>A0A1H6LKD7</accession>
<evidence type="ECO:0000256" key="1">
    <source>
        <dbReference type="SAM" id="Phobius"/>
    </source>
</evidence>
<feature type="transmembrane region" description="Helical" evidence="1">
    <location>
        <begin position="9"/>
        <end position="29"/>
    </location>
</feature>
<evidence type="ECO:0000313" key="2">
    <source>
        <dbReference type="EMBL" id="SEH86758.1"/>
    </source>
</evidence>
<proteinExistence type="predicted"/>
<protein>
    <submittedName>
        <fullName evidence="2">Uncharacterized protein</fullName>
    </submittedName>
</protein>
<keyword evidence="1" id="KW-0812">Transmembrane</keyword>
<dbReference type="OrthoDB" id="1822160at2"/>
<dbReference type="RefSeq" id="WP_074719037.1">
    <property type="nucleotide sequence ID" value="NZ_FNWV01000020.1"/>
</dbReference>
<feature type="transmembrane region" description="Helical" evidence="1">
    <location>
        <begin position="35"/>
        <end position="57"/>
    </location>
</feature>
<keyword evidence="1" id="KW-0472">Membrane</keyword>
<keyword evidence="1" id="KW-1133">Transmembrane helix</keyword>
<dbReference type="AlphaFoldDB" id="A0A1H6LKD7"/>
<feature type="transmembrane region" description="Helical" evidence="1">
    <location>
        <begin position="77"/>
        <end position="96"/>
    </location>
</feature>
<dbReference type="Proteomes" id="UP000183190">
    <property type="component" value="Unassembled WGS sequence"/>
</dbReference>
<sequence length="231" mass="25595">MKNNHKNKVLMILGIIVIAFSVFAFLVPFSKDGVFWTAYIFEIIAILIQIPIFKIAFDNGDTIKSKFLGFPVFRVGYIYLFAQTIISVALIIIGGFVPFPTWAAIIICTLVLSGALICSISVEAAHEEVQKIEESQKIVTSSMLELRNISSGLPSLTNDQALKAELSKLAESFKYSDPVSSDETIQSESLLKNKLNDLAIKLSDGSADINDIHEIQNKLSERNVICKSYKK</sequence>
<feature type="transmembrane region" description="Helical" evidence="1">
    <location>
        <begin position="102"/>
        <end position="122"/>
    </location>
</feature>